<dbReference type="OrthoDB" id="6065087at2"/>
<gene>
    <name evidence="2" type="ORF">BLTE_15230</name>
</gene>
<reference evidence="2 3" key="1">
    <citation type="submission" date="2018-08" db="EMBL/GenBank/DDBJ databases">
        <title>Complete genome sequencing of Blastochloris tepida GI.</title>
        <authorList>
            <person name="Tsukatani Y."/>
            <person name="Mori H."/>
        </authorList>
    </citation>
    <scope>NUCLEOTIDE SEQUENCE [LARGE SCALE GENOMIC DNA]</scope>
    <source>
        <strain evidence="2 3">GI</strain>
    </source>
</reference>
<proteinExistence type="predicted"/>
<dbReference type="RefSeq" id="WP_145988184.1">
    <property type="nucleotide sequence ID" value="NZ_AP018907.1"/>
</dbReference>
<protein>
    <submittedName>
        <fullName evidence="2">Uncharacterized protein</fullName>
    </submittedName>
</protein>
<feature type="region of interest" description="Disordered" evidence="1">
    <location>
        <begin position="1"/>
        <end position="23"/>
    </location>
</feature>
<dbReference type="AlphaFoldDB" id="A0A348FZV5"/>
<dbReference type="KEGG" id="blag:BLTE_15230"/>
<sequence>MPFDESSPLDQTPDRLNGLPTPEPGTLQTAGAAFRQENLIGSIVSSERLRATLNGSFNRIDRGYNVFNDLAGYEDHADRFEHVFNADAAKALKADIDRETRDRKVLAASGWTGFGLTAAASVLDPTFLLPGGALVKGGRAGYALGKSAASVGTAAAAATAVQEAGLQATQELRTAGETAINIGGSAILGGLLGAGVGGVMSHVEARRATDVMNNAMRPDFDAATDELHKELAGMTASPQSAGAAAAPADTLDDLSIAGRAASKVAAATAQLNPVLRTLQSPSATVRSIASQLMENPVYLRKNLAGAGDTAAETAMHEWTRGAAVQALEAQEAAYLTARKGGLVMTRDEFRKAIGAAMRRGDQSDVPGASEAAQAWRSNVIEPLKQRAITAGLLPEDVNVSTAESYFTRFWNRHAIEANEGEFRQIVRTWLTGELDKATAAETARLDRRVMNLSREKTDIEIGILRREENTRRRIETGEIGADDFDEAAIVNLVRRFTSGERPRPPESLSGWMKRQRGGIYDPGGEIAAIWPEARRIPGFVRKSRRGTANPAGGDTLDDLVTRAWQEGFFNGGGRVRAGSTAEAVGERPSIRDFLDALDADLRGNRVVRLADQEAAHAADQFDQVLAALDRIGVDFSRPLFGTSEALKNVAHTVNAVLSDMDRGRIAQLEGRIGEAQQRGRFDFVSDADREAYLDEIVDDIFAKVTGRAIDGDVPAGLVVTSRGPLKERTFNIPDRLVEKFLDSDAEFVGRRYARIMAADIELAERFGSPDLKGPIESIRAEYGELRQAIEANPDLLPAERAKQLKAINARERADIRDIEAVRDMLRGNYRPEIQHTGWARTLSAAGTLNYMTALGGVLMSSLTDAVRPAMVHGLTSYMQDGLGPLIRNVKAVKMSRQEAKLAGAISERWLASRLATLAEITDPYAMNSPFERFLTNAASGFTKLTGLLHWNDFQKGIAATMVQNRILKNAEVAAAKGFGALPAKERAYMGFLGIGQERAEALGRLFQQHGETLDGVRVANSEAWGDDPAAAVVRRAYRAAINKDVDSIIVTKGAGDVPLFMSTPVGRTIMQFKSFAIASNQRVLIRGLQEDTTRFVGGVVGMTAIGAFIYALKQIESGREISNNPGTWVAEGLDRSGIFSVAFEINNALEKIGAPGLYTGAAKLFPNASQRQPASRFSVRSKVGTFLGPSFGTATDVVGLMSLGFENLTRRAEGKEGAISESDISSARRLVPYASLPYWRWLIDGMIVPEIKQGVAK</sequence>
<dbReference type="EMBL" id="AP018907">
    <property type="protein sequence ID" value="BBF92838.1"/>
    <property type="molecule type" value="Genomic_DNA"/>
</dbReference>
<organism evidence="2 3">
    <name type="scientific">Blastochloris tepida</name>
    <dbReference type="NCBI Taxonomy" id="2233851"/>
    <lineage>
        <taxon>Bacteria</taxon>
        <taxon>Pseudomonadati</taxon>
        <taxon>Pseudomonadota</taxon>
        <taxon>Alphaproteobacteria</taxon>
        <taxon>Hyphomicrobiales</taxon>
        <taxon>Blastochloridaceae</taxon>
        <taxon>Blastochloris</taxon>
    </lineage>
</organism>
<name>A0A348FZV5_9HYPH</name>
<evidence type="ECO:0000256" key="1">
    <source>
        <dbReference type="SAM" id="MobiDB-lite"/>
    </source>
</evidence>
<accession>A0A348FZV5</accession>
<evidence type="ECO:0000313" key="3">
    <source>
        <dbReference type="Proteomes" id="UP000266934"/>
    </source>
</evidence>
<keyword evidence="3" id="KW-1185">Reference proteome</keyword>
<evidence type="ECO:0000313" key="2">
    <source>
        <dbReference type="EMBL" id="BBF92838.1"/>
    </source>
</evidence>
<dbReference type="Proteomes" id="UP000266934">
    <property type="component" value="Chromosome"/>
</dbReference>